<sequence length="166" mass="19018">MEHVYLIYDHSVREFKEPTDQKKFKSITQGSPDEISASLDSVGVDGLLIFNRNRNEWNLIFAKSLGLVAQRTARRQADTISRSGFLLSSGERVGIRSRLQQLTEDNIGDLHKTVQQKYIVSDLVGHVGDSRNEQFPTKVYATKDLEEKRNEVQKEQNDIVKENIQK</sequence>
<accession>A0A9Y1BPB5</accession>
<gene>
    <name evidence="2" type="ORF">K9W46_09275</name>
</gene>
<dbReference type="Proteomes" id="UP001200513">
    <property type="component" value="Chromosome"/>
</dbReference>
<reference evidence="2" key="1">
    <citation type="journal article" date="2022" name="Nat. Microbiol.">
        <title>Unique mobile elements and scalable gene flow at the prokaryote-eukaryote boundary revealed by circularized Asgard archaea genomes.</title>
        <authorList>
            <person name="Wu F."/>
            <person name="Speth D.R."/>
            <person name="Philosof A."/>
            <person name="Cremiere A."/>
            <person name="Narayanan A."/>
            <person name="Barco R.A."/>
            <person name="Connon S.A."/>
            <person name="Amend J.P."/>
            <person name="Antoshechkin I.A."/>
            <person name="Orphan V.J."/>
        </authorList>
    </citation>
    <scope>NUCLEOTIDE SEQUENCE</scope>
    <source>
        <strain evidence="2">PR6</strain>
    </source>
</reference>
<proteinExistence type="predicted"/>
<feature type="coiled-coil region" evidence="1">
    <location>
        <begin position="138"/>
        <end position="165"/>
    </location>
</feature>
<keyword evidence="1" id="KW-0175">Coiled coil</keyword>
<evidence type="ECO:0000313" key="2">
    <source>
        <dbReference type="EMBL" id="UJG42577.1"/>
    </source>
</evidence>
<protein>
    <submittedName>
        <fullName evidence="2">Uncharacterized protein</fullName>
    </submittedName>
</protein>
<dbReference type="AlphaFoldDB" id="A0A9Y1BPB5"/>
<evidence type="ECO:0000256" key="1">
    <source>
        <dbReference type="SAM" id="Coils"/>
    </source>
</evidence>
<name>A0A9Y1BPB5_9ARCH</name>
<organism evidence="2">
    <name type="scientific">Candidatus Heimdallarchaeum endolithica</name>
    <dbReference type="NCBI Taxonomy" id="2876572"/>
    <lineage>
        <taxon>Archaea</taxon>
        <taxon>Promethearchaeati</taxon>
        <taxon>Candidatus Heimdallarchaeota</taxon>
        <taxon>Candidatus Heimdallarchaeia (ex Rinke et al. 2021) (nom. nud.)</taxon>
        <taxon>Candidatus Heimdallarchaeales</taxon>
        <taxon>Candidatus Heimdallarchaeaceae</taxon>
        <taxon>Candidatus Heimdallarchaeum</taxon>
    </lineage>
</organism>
<dbReference type="EMBL" id="CP084167">
    <property type="protein sequence ID" value="UJG42577.1"/>
    <property type="molecule type" value="Genomic_DNA"/>
</dbReference>